<dbReference type="AlphaFoldDB" id="A0A430FGY7"/>
<evidence type="ECO:0000256" key="2">
    <source>
        <dbReference type="ARBA" id="ARBA00022448"/>
    </source>
</evidence>
<evidence type="ECO:0000313" key="6">
    <source>
        <dbReference type="Proteomes" id="UP000287533"/>
    </source>
</evidence>
<dbReference type="EMBL" id="QXGL01000005">
    <property type="protein sequence ID" value="RSX52134.1"/>
    <property type="molecule type" value="Genomic_DNA"/>
</dbReference>
<gene>
    <name evidence="5" type="ORF">D2E25_1545</name>
</gene>
<evidence type="ECO:0000256" key="4">
    <source>
        <dbReference type="SAM" id="SignalP"/>
    </source>
</evidence>
<dbReference type="GO" id="GO:0055085">
    <property type="term" value="P:transmembrane transport"/>
    <property type="evidence" value="ECO:0007669"/>
    <property type="project" value="InterPro"/>
</dbReference>
<protein>
    <submittedName>
        <fullName evidence="5">ABC transporter substrate-binding protein</fullName>
    </submittedName>
</protein>
<feature type="chain" id="PRO_5038634010" evidence="4">
    <location>
        <begin position="22"/>
        <end position="438"/>
    </location>
</feature>
<comment type="similarity">
    <text evidence="1">Belongs to the bacterial solute-binding protein 1 family.</text>
</comment>
<dbReference type="CDD" id="cd13585">
    <property type="entry name" value="PBP2_TMBP_like"/>
    <property type="match status" value="1"/>
</dbReference>
<dbReference type="PANTHER" id="PTHR43649:SF14">
    <property type="entry name" value="BLR3389 PROTEIN"/>
    <property type="match status" value="1"/>
</dbReference>
<dbReference type="Gene3D" id="3.40.190.10">
    <property type="entry name" value="Periplasmic binding protein-like II"/>
    <property type="match status" value="1"/>
</dbReference>
<dbReference type="Proteomes" id="UP000287533">
    <property type="component" value="Unassembled WGS sequence"/>
</dbReference>
<evidence type="ECO:0000256" key="1">
    <source>
        <dbReference type="ARBA" id="ARBA00008520"/>
    </source>
</evidence>
<organism evidence="5 6">
    <name type="scientific">Bifidobacterium goeldii</name>
    <dbReference type="NCBI Taxonomy" id="2306975"/>
    <lineage>
        <taxon>Bacteria</taxon>
        <taxon>Bacillati</taxon>
        <taxon>Actinomycetota</taxon>
        <taxon>Actinomycetes</taxon>
        <taxon>Bifidobacteriales</taxon>
        <taxon>Bifidobacteriaceae</taxon>
        <taxon>Bifidobacterium</taxon>
    </lineage>
</organism>
<dbReference type="OrthoDB" id="9795467at2"/>
<proteinExistence type="inferred from homology"/>
<dbReference type="SUPFAM" id="SSF53850">
    <property type="entry name" value="Periplasmic binding protein-like II"/>
    <property type="match status" value="1"/>
</dbReference>
<evidence type="ECO:0000313" key="5">
    <source>
        <dbReference type="EMBL" id="RSX52134.1"/>
    </source>
</evidence>
<dbReference type="PROSITE" id="PS01037">
    <property type="entry name" value="SBP_BACTERIAL_1"/>
    <property type="match status" value="1"/>
</dbReference>
<reference evidence="5 6" key="1">
    <citation type="submission" date="2018-09" db="EMBL/GenBank/DDBJ databases">
        <title>Characterization of the phylogenetic diversity of five novel species belonging to the genus Bifidobacterium.</title>
        <authorList>
            <person name="Lugli G.A."/>
            <person name="Duranti S."/>
            <person name="Milani C."/>
        </authorList>
    </citation>
    <scope>NUCLEOTIDE SEQUENCE [LARGE SCALE GENOMIC DNA]</scope>
    <source>
        <strain evidence="5 6">2034B</strain>
    </source>
</reference>
<evidence type="ECO:0000256" key="3">
    <source>
        <dbReference type="ARBA" id="ARBA00022729"/>
    </source>
</evidence>
<keyword evidence="2" id="KW-0813">Transport</keyword>
<dbReference type="InterPro" id="IPR050490">
    <property type="entry name" value="Bact_solute-bd_prot1"/>
</dbReference>
<keyword evidence="3 4" id="KW-0732">Signal</keyword>
<dbReference type="InterPro" id="IPR006059">
    <property type="entry name" value="SBP"/>
</dbReference>
<dbReference type="PANTHER" id="PTHR43649">
    <property type="entry name" value="ARABINOSE-BINDING PROTEIN-RELATED"/>
    <property type="match status" value="1"/>
</dbReference>
<comment type="caution">
    <text evidence="5">The sequence shown here is derived from an EMBL/GenBank/DDBJ whole genome shotgun (WGS) entry which is preliminary data.</text>
</comment>
<name>A0A430FGY7_9BIFI</name>
<keyword evidence="6" id="KW-1185">Reference proteome</keyword>
<accession>A0A430FGY7</accession>
<feature type="signal peptide" evidence="4">
    <location>
        <begin position="1"/>
        <end position="21"/>
    </location>
</feature>
<dbReference type="PROSITE" id="PS51257">
    <property type="entry name" value="PROKAR_LIPOPROTEIN"/>
    <property type="match status" value="1"/>
</dbReference>
<dbReference type="Pfam" id="PF13416">
    <property type="entry name" value="SBP_bac_8"/>
    <property type="match status" value="1"/>
</dbReference>
<sequence length="438" mass="47389">MKKITKAVAAVLAAVTSVSLAACGSSSSSNVDENAPVEITWWGWGNTAETQAKDFMKKYPNITVKFANIGSADKQYISLNNAISANSGMPDVAMIEYHALPQFVATGKLADLTQFGADKYKDDYAAGPWASVALNGGIYGLPVDSGPMAFFYNKEVFDKAGVDATQIKTWDDYYEAAKKIRAVGSYITSDSGDGGLYDSMVWLAGGHPFETSSDGKTVTINLTGDKGTKEFNDFWQKMISEDLIDTKTAGWSDDWNTALGDGSIASLLTGAWMPVNLENGAAAAKGKWRVTQMPTPDGSAVNSENGGSSLAVLDTGDKAKMAAAWKLVDYLNHSKEGTDKAYELGVFPSIKRILDSDDFVNYTSDYFGGQEINKEFVKASENVRKGWQFLPFEVQARKTYLDTVGKAFTGQATMEKGVAEWQSNLTSFAKDQGFEVKK</sequence>
<dbReference type="RefSeq" id="WP_125981580.1">
    <property type="nucleotide sequence ID" value="NZ_QXGL01000005.1"/>
</dbReference>
<dbReference type="InterPro" id="IPR006061">
    <property type="entry name" value="SBP_1_CS"/>
</dbReference>